<dbReference type="AlphaFoldDB" id="A0A654M239"/>
<dbReference type="CDD" id="cd18083">
    <property type="entry name" value="aTrm56-like"/>
    <property type="match status" value="1"/>
</dbReference>
<sequence>MVVAERYLRTMPLSVAVLRIGHRLVRDDRTTTHAVLVSRAMGSEVIYMTDVDDEIKKTIDKVNKRWGGENEFRLEIIDNWKKVIKTWKENGGIVVHLTMYGAPINQKIREIKELDQKILVVIGAEKVPKEVYFLADYNIAIGSQPHSEIAALAIFLDRIFDGNQFNKSFLDEKMKIIPSERGKNVMQRNQDYPSNSNSSSIYSRPKRNQNKDS</sequence>
<dbReference type="KEGG" id="taa:NMY3_03713"/>
<name>A0A654M239_9ARCH</name>
<evidence type="ECO:0000256" key="4">
    <source>
        <dbReference type="ARBA" id="ARBA00011738"/>
    </source>
</evidence>
<dbReference type="Proteomes" id="UP000058925">
    <property type="component" value="Chromosome"/>
</dbReference>
<comment type="catalytic activity">
    <reaction evidence="13 14">
        <text>cytidine(56) in tRNA + S-adenosyl-L-methionine = 2'-O-methylcytidine(56) in tRNA + S-adenosyl-L-homocysteine + H(+)</text>
        <dbReference type="Rhea" id="RHEA:42968"/>
        <dbReference type="Rhea" id="RHEA-COMP:10308"/>
        <dbReference type="Rhea" id="RHEA-COMP:10309"/>
        <dbReference type="ChEBI" id="CHEBI:15378"/>
        <dbReference type="ChEBI" id="CHEBI:57856"/>
        <dbReference type="ChEBI" id="CHEBI:59789"/>
        <dbReference type="ChEBI" id="CHEBI:74495"/>
        <dbReference type="ChEBI" id="CHEBI:82748"/>
        <dbReference type="EC" id="2.1.1.206"/>
    </reaction>
</comment>
<dbReference type="InterPro" id="IPR029026">
    <property type="entry name" value="tRNA_m1G_MTases_N"/>
</dbReference>
<feature type="binding site" evidence="14">
    <location>
        <position position="97"/>
    </location>
    <ligand>
        <name>S-adenosyl-L-methionine</name>
        <dbReference type="ChEBI" id="CHEBI:59789"/>
    </ligand>
</feature>
<evidence type="ECO:0000256" key="7">
    <source>
        <dbReference type="ARBA" id="ARBA00022490"/>
    </source>
</evidence>
<dbReference type="InterPro" id="IPR002845">
    <property type="entry name" value="tRNA_mtfrase_aTrm56"/>
</dbReference>
<keyword evidence="7 14" id="KW-0963">Cytoplasm</keyword>
<evidence type="ECO:0000256" key="12">
    <source>
        <dbReference type="ARBA" id="ARBA00029826"/>
    </source>
</evidence>
<evidence type="ECO:0000256" key="2">
    <source>
        <dbReference type="ARBA" id="ARBA00004496"/>
    </source>
</evidence>
<accession>A0A654M239</accession>
<protein>
    <recommendedName>
        <fullName evidence="6 14">tRNA (cytidine(56)-2'-O)-methyltransferase</fullName>
        <ecNumber evidence="5 14">2.1.1.206</ecNumber>
    </recommendedName>
    <alternativeName>
        <fullName evidence="12 14">tRNA ribose 2'-O-methyltransferase aTrm56</fullName>
    </alternativeName>
</protein>
<keyword evidence="8 14" id="KW-0489">Methyltransferase</keyword>
<evidence type="ECO:0000256" key="9">
    <source>
        <dbReference type="ARBA" id="ARBA00022679"/>
    </source>
</evidence>
<evidence type="ECO:0000256" key="10">
    <source>
        <dbReference type="ARBA" id="ARBA00022691"/>
    </source>
</evidence>
<dbReference type="GeneID" id="60423506"/>
<comment type="function">
    <text evidence="1 14">Specifically catalyzes the AdoMet-dependent 2'-O-ribose methylation of cytidine at position 56 in tRNAs.</text>
</comment>
<dbReference type="GO" id="GO:0002128">
    <property type="term" value="P:tRNA nucleoside ribose methylation"/>
    <property type="evidence" value="ECO:0007669"/>
    <property type="project" value="UniProtKB-UniRule"/>
</dbReference>
<evidence type="ECO:0000256" key="6">
    <source>
        <dbReference type="ARBA" id="ARBA00013709"/>
    </source>
</evidence>
<evidence type="ECO:0000256" key="1">
    <source>
        <dbReference type="ARBA" id="ARBA00003959"/>
    </source>
</evidence>
<dbReference type="RefSeq" id="WP_231100142.1">
    <property type="nucleotide sequence ID" value="NZ_CP012850.1"/>
</dbReference>
<comment type="subunit">
    <text evidence="4 14">Homodimer.</text>
</comment>
<dbReference type="GO" id="GO:0106059">
    <property type="term" value="F:tRNA (cytidine(56)-2'-O)-methyltransferase activity"/>
    <property type="evidence" value="ECO:0007669"/>
    <property type="project" value="UniProtKB-EC"/>
</dbReference>
<evidence type="ECO:0000256" key="8">
    <source>
        <dbReference type="ARBA" id="ARBA00022603"/>
    </source>
</evidence>
<organism evidence="16 17">
    <name type="scientific">Candidatus Nitrosocosmicus oleophilus</name>
    <dbReference type="NCBI Taxonomy" id="1353260"/>
    <lineage>
        <taxon>Archaea</taxon>
        <taxon>Nitrososphaerota</taxon>
        <taxon>Nitrososphaeria</taxon>
        <taxon>Nitrososphaerales</taxon>
        <taxon>Nitrososphaeraceae</taxon>
        <taxon>Candidatus Nitrosocosmicus</taxon>
    </lineage>
</organism>
<reference evidence="17" key="1">
    <citation type="submission" date="2015-10" db="EMBL/GenBank/DDBJ databases">
        <title>Niche specialization of a soil ammonia-oxidizing archaeon, Candidatus Nitrosocosmicus oleophilus.</title>
        <authorList>
            <person name="Jung M.-Y."/>
            <person name="Rhee S.-K."/>
        </authorList>
    </citation>
    <scope>NUCLEOTIDE SEQUENCE [LARGE SCALE GENOMIC DNA]</scope>
    <source>
        <strain evidence="17">MY3</strain>
    </source>
</reference>
<evidence type="ECO:0000256" key="14">
    <source>
        <dbReference type="HAMAP-Rule" id="MF_00077"/>
    </source>
</evidence>
<dbReference type="PANTHER" id="PTHR42197">
    <property type="entry name" value="TRNA (CYTIDINE(56)-2'-O)-METHYLTRANSFERASE"/>
    <property type="match status" value="1"/>
</dbReference>
<dbReference type="PANTHER" id="PTHR42197:SF1">
    <property type="entry name" value="TRNA (CYTIDINE(56)-2'-O)-METHYLTRANSFERASE"/>
    <property type="match status" value="1"/>
</dbReference>
<dbReference type="GO" id="GO:0005737">
    <property type="term" value="C:cytoplasm"/>
    <property type="evidence" value="ECO:0007669"/>
    <property type="project" value="UniProtKB-SubCell"/>
</dbReference>
<dbReference type="EMBL" id="CP012850">
    <property type="protein sequence ID" value="ALI37894.1"/>
    <property type="molecule type" value="Genomic_DNA"/>
</dbReference>
<feature type="binding site" evidence="14">
    <location>
        <begin position="123"/>
        <end position="127"/>
    </location>
    <ligand>
        <name>S-adenosyl-L-methionine</name>
        <dbReference type="ChEBI" id="CHEBI:59789"/>
    </ligand>
</feature>
<evidence type="ECO:0000256" key="5">
    <source>
        <dbReference type="ARBA" id="ARBA00012624"/>
    </source>
</evidence>
<evidence type="ECO:0000256" key="3">
    <source>
        <dbReference type="ARBA" id="ARBA00010324"/>
    </source>
</evidence>
<dbReference type="Gene3D" id="3.40.1280.10">
    <property type="match status" value="1"/>
</dbReference>
<dbReference type="PIRSF" id="PIRSF016123">
    <property type="entry name" value="UCP016123"/>
    <property type="match status" value="1"/>
</dbReference>
<dbReference type="HAMAP" id="MF_00077">
    <property type="entry name" value="tRNA_methyltr_aTrm56"/>
    <property type="match status" value="1"/>
</dbReference>
<comment type="caution">
    <text evidence="14">Lacks conserved residue(s) required for the propagation of feature annotation.</text>
</comment>
<gene>
    <name evidence="16" type="ORF">NMY3_03713</name>
</gene>
<feature type="compositionally biased region" description="Basic residues" evidence="15">
    <location>
        <begin position="204"/>
        <end position="213"/>
    </location>
</feature>
<evidence type="ECO:0000256" key="13">
    <source>
        <dbReference type="ARBA" id="ARBA00047792"/>
    </source>
</evidence>
<proteinExistence type="inferred from homology"/>
<comment type="similarity">
    <text evidence="3 14">Belongs to the aTrm56 family.</text>
</comment>
<dbReference type="InterPro" id="IPR029028">
    <property type="entry name" value="Alpha/beta_knot_MTases"/>
</dbReference>
<dbReference type="Pfam" id="PF01994">
    <property type="entry name" value="Trm56"/>
    <property type="match status" value="1"/>
</dbReference>
<keyword evidence="11 14" id="KW-0819">tRNA processing</keyword>
<keyword evidence="17" id="KW-1185">Reference proteome</keyword>
<evidence type="ECO:0000313" key="17">
    <source>
        <dbReference type="Proteomes" id="UP000058925"/>
    </source>
</evidence>
<evidence type="ECO:0000313" key="16">
    <source>
        <dbReference type="EMBL" id="ALI37894.1"/>
    </source>
</evidence>
<comment type="subcellular location">
    <subcellularLocation>
        <location evidence="2 14">Cytoplasm</location>
    </subcellularLocation>
</comment>
<dbReference type="EC" id="2.1.1.206" evidence="5 14"/>
<evidence type="ECO:0000256" key="11">
    <source>
        <dbReference type="ARBA" id="ARBA00022694"/>
    </source>
</evidence>
<feature type="region of interest" description="Disordered" evidence="15">
    <location>
        <begin position="180"/>
        <end position="213"/>
    </location>
</feature>
<keyword evidence="9 14" id="KW-0808">Transferase</keyword>
<dbReference type="SUPFAM" id="SSF75217">
    <property type="entry name" value="alpha/beta knot"/>
    <property type="match status" value="1"/>
</dbReference>
<evidence type="ECO:0000256" key="15">
    <source>
        <dbReference type="SAM" id="MobiDB-lite"/>
    </source>
</evidence>
<keyword evidence="10 14" id="KW-0949">S-adenosyl-L-methionine</keyword>